<sequence>MRLCACRCHACLSPV</sequence>
<proteinExistence type="evidence at transcript level"/>
<organism evidence="1">
    <name type="scientific">Scylla paramamosain</name>
    <name type="common">Mud crab</name>
    <dbReference type="NCBI Taxonomy" id="85552"/>
    <lineage>
        <taxon>Eukaryota</taxon>
        <taxon>Metazoa</taxon>
        <taxon>Ecdysozoa</taxon>
        <taxon>Arthropoda</taxon>
        <taxon>Crustacea</taxon>
        <taxon>Multicrustacea</taxon>
        <taxon>Malacostraca</taxon>
        <taxon>Eumalacostraca</taxon>
        <taxon>Eucarida</taxon>
        <taxon>Decapoda</taxon>
        <taxon>Pleocyemata</taxon>
        <taxon>Brachyura</taxon>
        <taxon>Eubrachyura</taxon>
        <taxon>Portunoidea</taxon>
        <taxon>Portunidae</taxon>
        <taxon>Portuninae</taxon>
        <taxon>Scylla</taxon>
    </lineage>
</organism>
<reference evidence="1" key="1">
    <citation type="submission" date="2009-02" db="EMBL/GenBank/DDBJ databases">
        <title>Construction of SSH cDNA library from hemocytes of Scylla paramamosain LPS-challenged.</title>
        <authorList>
            <person name="Wang K.J."/>
            <person name="Chen F.Y."/>
            <person name="Bo J."/>
            <person name="Ren H.L."/>
        </authorList>
    </citation>
    <scope>NUCLEOTIDE SEQUENCE</scope>
</reference>
<evidence type="ECO:0000313" key="1">
    <source>
        <dbReference type="EMBL" id="ACY66603.1"/>
    </source>
</evidence>
<protein>
    <submittedName>
        <fullName evidence="1">Uncharacterized protein</fullName>
    </submittedName>
</protein>
<name>D2DT43_SCYPA</name>
<dbReference type="EMBL" id="FJ774883">
    <property type="protein sequence ID" value="ACY66603.1"/>
    <property type="molecule type" value="mRNA"/>
</dbReference>
<accession>D2DT43</accession>